<protein>
    <submittedName>
        <fullName evidence="2">DUF1178 family protein</fullName>
    </submittedName>
</protein>
<keyword evidence="3" id="KW-1185">Reference proteome</keyword>
<dbReference type="InterPro" id="IPR013429">
    <property type="entry name" value="Regulatory_FmdB_Zinc_ribbon"/>
</dbReference>
<dbReference type="Pfam" id="PF06676">
    <property type="entry name" value="DUF1178"/>
    <property type="match status" value="1"/>
</dbReference>
<dbReference type="EMBL" id="JBHSSW010000017">
    <property type="protein sequence ID" value="MFC6198927.1"/>
    <property type="molecule type" value="Genomic_DNA"/>
</dbReference>
<evidence type="ECO:0000313" key="2">
    <source>
        <dbReference type="EMBL" id="MFC6198927.1"/>
    </source>
</evidence>
<name>A0ABW1SB96_9PROT</name>
<dbReference type="Proteomes" id="UP001596303">
    <property type="component" value="Unassembled WGS sequence"/>
</dbReference>
<proteinExistence type="predicted"/>
<reference evidence="3" key="1">
    <citation type="journal article" date="2019" name="Int. J. Syst. Evol. Microbiol.">
        <title>The Global Catalogue of Microorganisms (GCM) 10K type strain sequencing project: providing services to taxonomists for standard genome sequencing and annotation.</title>
        <authorList>
            <consortium name="The Broad Institute Genomics Platform"/>
            <consortium name="The Broad Institute Genome Sequencing Center for Infectious Disease"/>
            <person name="Wu L."/>
            <person name="Ma J."/>
        </authorList>
    </citation>
    <scope>NUCLEOTIDE SEQUENCE [LARGE SCALE GENOMIC DNA]</scope>
    <source>
        <strain evidence="3">CGMCC-1.15741</strain>
    </source>
</reference>
<dbReference type="SMART" id="SM00834">
    <property type="entry name" value="CxxC_CXXC_SSSS"/>
    <property type="match status" value="1"/>
</dbReference>
<sequence>MVKYALACDTCETHFEGWFSSSDAFDAQKEAGELTCPQCGASSVSKRIMAPAVSGTKKQEISKENRARVAQMAKAVREHVSSTHEYVGENFADTARAMYYGETESRPVWGQTSLEEAKTLVDEGVPALPLPGPFAPEKPVDQKKLN</sequence>
<dbReference type="InterPro" id="IPR009562">
    <property type="entry name" value="DUF1178"/>
</dbReference>
<comment type="caution">
    <text evidence="2">The sequence shown here is derived from an EMBL/GenBank/DDBJ whole genome shotgun (WGS) entry which is preliminary data.</text>
</comment>
<gene>
    <name evidence="2" type="ORF">ACFQDM_12610</name>
</gene>
<dbReference type="RefSeq" id="WP_377379568.1">
    <property type="nucleotide sequence ID" value="NZ_JBHSSW010000017.1"/>
</dbReference>
<evidence type="ECO:0000259" key="1">
    <source>
        <dbReference type="SMART" id="SM00834"/>
    </source>
</evidence>
<organism evidence="2 3">
    <name type="scientific">Ponticaulis profundi</name>
    <dbReference type="NCBI Taxonomy" id="2665222"/>
    <lineage>
        <taxon>Bacteria</taxon>
        <taxon>Pseudomonadati</taxon>
        <taxon>Pseudomonadota</taxon>
        <taxon>Alphaproteobacteria</taxon>
        <taxon>Hyphomonadales</taxon>
        <taxon>Hyphomonadaceae</taxon>
        <taxon>Ponticaulis</taxon>
    </lineage>
</organism>
<evidence type="ECO:0000313" key="3">
    <source>
        <dbReference type="Proteomes" id="UP001596303"/>
    </source>
</evidence>
<dbReference type="PIRSF" id="PIRSF032131">
    <property type="entry name" value="UCP032131"/>
    <property type="match status" value="1"/>
</dbReference>
<feature type="domain" description="Putative regulatory protein FmdB zinc ribbon" evidence="1">
    <location>
        <begin position="1"/>
        <end position="49"/>
    </location>
</feature>
<accession>A0ABW1SB96</accession>